<evidence type="ECO:0000313" key="3">
    <source>
        <dbReference type="Proteomes" id="UP000318288"/>
    </source>
</evidence>
<dbReference type="AlphaFoldDB" id="A0A5C6EJP0"/>
<name>A0A5C6EJP0_9BACT</name>
<dbReference type="EMBL" id="SJPW01000006">
    <property type="protein sequence ID" value="TWU49028.1"/>
    <property type="molecule type" value="Genomic_DNA"/>
</dbReference>
<organism evidence="2 3">
    <name type="scientific">Rubripirellula tenax</name>
    <dbReference type="NCBI Taxonomy" id="2528015"/>
    <lineage>
        <taxon>Bacteria</taxon>
        <taxon>Pseudomonadati</taxon>
        <taxon>Planctomycetota</taxon>
        <taxon>Planctomycetia</taxon>
        <taxon>Pirellulales</taxon>
        <taxon>Pirellulaceae</taxon>
        <taxon>Rubripirellula</taxon>
    </lineage>
</organism>
<keyword evidence="1" id="KW-0472">Membrane</keyword>
<feature type="transmembrane region" description="Helical" evidence="1">
    <location>
        <begin position="7"/>
        <end position="27"/>
    </location>
</feature>
<keyword evidence="1" id="KW-0812">Transmembrane</keyword>
<keyword evidence="1" id="KW-1133">Transmembrane helix</keyword>
<dbReference type="Proteomes" id="UP000318288">
    <property type="component" value="Unassembled WGS sequence"/>
</dbReference>
<evidence type="ECO:0000313" key="2">
    <source>
        <dbReference type="EMBL" id="TWU49028.1"/>
    </source>
</evidence>
<proteinExistence type="predicted"/>
<evidence type="ECO:0000256" key="1">
    <source>
        <dbReference type="SAM" id="Phobius"/>
    </source>
</evidence>
<accession>A0A5C6EJP0</accession>
<feature type="transmembrane region" description="Helical" evidence="1">
    <location>
        <begin position="47"/>
        <end position="74"/>
    </location>
</feature>
<comment type="caution">
    <text evidence="2">The sequence shown here is derived from an EMBL/GenBank/DDBJ whole genome shotgun (WGS) entry which is preliminary data.</text>
</comment>
<gene>
    <name evidence="2" type="ORF">Poly51_49320</name>
</gene>
<reference evidence="2 3" key="1">
    <citation type="submission" date="2019-02" db="EMBL/GenBank/DDBJ databases">
        <title>Deep-cultivation of Planctomycetes and their phenomic and genomic characterization uncovers novel biology.</title>
        <authorList>
            <person name="Wiegand S."/>
            <person name="Jogler M."/>
            <person name="Boedeker C."/>
            <person name="Pinto D."/>
            <person name="Vollmers J."/>
            <person name="Rivas-Marin E."/>
            <person name="Kohn T."/>
            <person name="Peeters S.H."/>
            <person name="Heuer A."/>
            <person name="Rast P."/>
            <person name="Oberbeckmann S."/>
            <person name="Bunk B."/>
            <person name="Jeske O."/>
            <person name="Meyerdierks A."/>
            <person name="Storesund J.E."/>
            <person name="Kallscheuer N."/>
            <person name="Luecker S."/>
            <person name="Lage O.M."/>
            <person name="Pohl T."/>
            <person name="Merkel B.J."/>
            <person name="Hornburger P."/>
            <person name="Mueller R.-W."/>
            <person name="Bruemmer F."/>
            <person name="Labrenz M."/>
            <person name="Spormann A.M."/>
            <person name="Op Den Camp H."/>
            <person name="Overmann J."/>
            <person name="Amann R."/>
            <person name="Jetten M.S.M."/>
            <person name="Mascher T."/>
            <person name="Medema M.H."/>
            <person name="Devos D.P."/>
            <person name="Kaster A.-K."/>
            <person name="Ovreas L."/>
            <person name="Rohde M."/>
            <person name="Galperin M.Y."/>
            <person name="Jogler C."/>
        </authorList>
    </citation>
    <scope>NUCLEOTIDE SEQUENCE [LARGE SCALE GENOMIC DNA]</scope>
    <source>
        <strain evidence="2 3">Poly51</strain>
    </source>
</reference>
<feature type="transmembrane region" description="Helical" evidence="1">
    <location>
        <begin position="86"/>
        <end position="105"/>
    </location>
</feature>
<keyword evidence="3" id="KW-1185">Reference proteome</keyword>
<protein>
    <submittedName>
        <fullName evidence="2">Uncharacterized protein</fullName>
    </submittedName>
</protein>
<sequence length="116" mass="12654">MHWCVRSLVIALTLYPIVAALLVYVVVTMESSLGMRGAKLGSFSTPLGIIFNVSAVLTIGFLLWAPAGFVASFFTARAINRPEKASLFPALYLLACISAFFLAQIDPGGYFTYYFD</sequence>